<dbReference type="EMBL" id="JBHTCA010000003">
    <property type="protein sequence ID" value="MFC7408499.1"/>
    <property type="molecule type" value="Genomic_DNA"/>
</dbReference>
<organism evidence="2 3">
    <name type="scientific">Hydrogenophaga atypica</name>
    <dbReference type="NCBI Taxonomy" id="249409"/>
    <lineage>
        <taxon>Bacteria</taxon>
        <taxon>Pseudomonadati</taxon>
        <taxon>Pseudomonadota</taxon>
        <taxon>Betaproteobacteria</taxon>
        <taxon>Burkholderiales</taxon>
        <taxon>Comamonadaceae</taxon>
        <taxon>Hydrogenophaga</taxon>
    </lineage>
</organism>
<dbReference type="RefSeq" id="WP_382220846.1">
    <property type="nucleotide sequence ID" value="NZ_JBHTCA010000003.1"/>
</dbReference>
<feature type="transmembrane region" description="Helical" evidence="1">
    <location>
        <begin position="248"/>
        <end position="267"/>
    </location>
</feature>
<feature type="transmembrane region" description="Helical" evidence="1">
    <location>
        <begin position="202"/>
        <end position="227"/>
    </location>
</feature>
<dbReference type="InterPro" id="IPR030802">
    <property type="entry name" value="Permease_MalE"/>
</dbReference>
<dbReference type="Pfam" id="PF02405">
    <property type="entry name" value="MlaE"/>
    <property type="match status" value="1"/>
</dbReference>
<proteinExistence type="predicted"/>
<evidence type="ECO:0000313" key="2">
    <source>
        <dbReference type="EMBL" id="MFC7408499.1"/>
    </source>
</evidence>
<keyword evidence="1" id="KW-0472">Membrane</keyword>
<keyword evidence="1" id="KW-1133">Transmembrane helix</keyword>
<feature type="transmembrane region" description="Helical" evidence="1">
    <location>
        <begin position="100"/>
        <end position="123"/>
    </location>
</feature>
<gene>
    <name evidence="2" type="ORF">ACFQPB_06465</name>
</gene>
<evidence type="ECO:0000256" key="1">
    <source>
        <dbReference type="SAM" id="Phobius"/>
    </source>
</evidence>
<comment type="caution">
    <text evidence="2">The sequence shown here is derived from an EMBL/GenBank/DDBJ whole genome shotgun (WGS) entry which is preliminary data.</text>
</comment>
<accession>A0ABW2QGB5</accession>
<feature type="transmembrane region" description="Helical" evidence="1">
    <location>
        <begin position="65"/>
        <end position="88"/>
    </location>
</feature>
<keyword evidence="1" id="KW-0812">Transmembrane</keyword>
<evidence type="ECO:0000313" key="3">
    <source>
        <dbReference type="Proteomes" id="UP001596501"/>
    </source>
</evidence>
<sequence length="268" mass="29090">MRTVPPPSQPLRDLGRAALRWSAQWVYIARLAAQIMAWALTPGSYPRALRPVMARHLYQSAGPSLMWYVLMFGFFSLVLVRIVVVSAASYGLSRYALEMVVRVLVLELLPLAASLFVAMRCAIPYGSEVAAMRASGRFDALLAQGVDPMRQEVLPRVVAGVFAVWLCTALSAVLTLVVSYLVVYGFTPFGWDPYTRTVGQVFAPAVTLVFVVKTLLFSLAVAVVPMAAATHPQPTGGGAAGGAEIQGLVRMFMLLLLFEALSLLGNYY</sequence>
<dbReference type="Proteomes" id="UP001596501">
    <property type="component" value="Unassembled WGS sequence"/>
</dbReference>
<reference evidence="3" key="1">
    <citation type="journal article" date="2019" name="Int. J. Syst. Evol. Microbiol.">
        <title>The Global Catalogue of Microorganisms (GCM) 10K type strain sequencing project: providing services to taxonomists for standard genome sequencing and annotation.</title>
        <authorList>
            <consortium name="The Broad Institute Genomics Platform"/>
            <consortium name="The Broad Institute Genome Sequencing Center for Infectious Disease"/>
            <person name="Wu L."/>
            <person name="Ma J."/>
        </authorList>
    </citation>
    <scope>NUCLEOTIDE SEQUENCE [LARGE SCALE GENOMIC DNA]</scope>
    <source>
        <strain evidence="3">CGMCC 1.12371</strain>
    </source>
</reference>
<keyword evidence="3" id="KW-1185">Reference proteome</keyword>
<feature type="transmembrane region" description="Helical" evidence="1">
    <location>
        <begin position="25"/>
        <end position="45"/>
    </location>
</feature>
<dbReference type="PANTHER" id="PTHR30188:SF4">
    <property type="entry name" value="PROTEIN TRIGALACTOSYLDIACYLGLYCEROL 1, CHLOROPLASTIC"/>
    <property type="match status" value="1"/>
</dbReference>
<feature type="transmembrane region" description="Helical" evidence="1">
    <location>
        <begin position="157"/>
        <end position="182"/>
    </location>
</feature>
<protein>
    <submittedName>
        <fullName evidence="2">MlaE family ABC transporter permease</fullName>
    </submittedName>
</protein>
<name>A0ABW2QGB5_9BURK</name>
<dbReference type="PANTHER" id="PTHR30188">
    <property type="entry name" value="ABC TRANSPORTER PERMEASE PROTEIN-RELATED"/>
    <property type="match status" value="1"/>
</dbReference>